<dbReference type="InterPro" id="IPR000424">
    <property type="entry name" value="Primosome_PriB/ssb"/>
</dbReference>
<protein>
    <submittedName>
        <fullName evidence="4">Uncharacterized protein</fullName>
    </submittedName>
</protein>
<proteinExistence type="predicted"/>
<evidence type="ECO:0000313" key="5">
    <source>
        <dbReference type="Proteomes" id="UP001220670"/>
    </source>
</evidence>
<feature type="compositionally biased region" description="Acidic residues" evidence="3">
    <location>
        <begin position="147"/>
        <end position="156"/>
    </location>
</feature>
<evidence type="ECO:0000256" key="2">
    <source>
        <dbReference type="PROSITE-ProRule" id="PRU00252"/>
    </source>
</evidence>
<evidence type="ECO:0000256" key="3">
    <source>
        <dbReference type="SAM" id="MobiDB-lite"/>
    </source>
</evidence>
<feature type="compositionally biased region" description="Low complexity" evidence="3">
    <location>
        <begin position="126"/>
        <end position="146"/>
    </location>
</feature>
<name>A0AAJ1HR07_LIMMU</name>
<dbReference type="Gene3D" id="2.40.50.140">
    <property type="entry name" value="Nucleic acid-binding proteins"/>
    <property type="match status" value="1"/>
</dbReference>
<evidence type="ECO:0000256" key="1">
    <source>
        <dbReference type="ARBA" id="ARBA00023125"/>
    </source>
</evidence>
<reference evidence="4" key="1">
    <citation type="submission" date="2023-01" db="EMBL/GenBank/DDBJ databases">
        <title>Genome analysis of 13 Lactobacillus isolated from gut of wild boar.</title>
        <authorList>
            <person name="Papp P."/>
            <person name="Libisch B."/>
            <person name="Nagy T."/>
            <person name="Olasz F."/>
        </authorList>
    </citation>
    <scope>NUCLEOTIDE SEQUENCE</scope>
    <source>
        <strain evidence="4">F146</strain>
    </source>
</reference>
<dbReference type="InterPro" id="IPR012340">
    <property type="entry name" value="NA-bd_OB-fold"/>
</dbReference>
<gene>
    <name evidence="4" type="ORF">PO250_02010</name>
</gene>
<dbReference type="Proteomes" id="UP001220670">
    <property type="component" value="Unassembled WGS sequence"/>
</dbReference>
<dbReference type="GO" id="GO:0003697">
    <property type="term" value="F:single-stranded DNA binding"/>
    <property type="evidence" value="ECO:0007669"/>
    <property type="project" value="InterPro"/>
</dbReference>
<dbReference type="SUPFAM" id="SSF50249">
    <property type="entry name" value="Nucleic acid-binding proteins"/>
    <property type="match status" value="1"/>
</dbReference>
<keyword evidence="1 2" id="KW-0238">DNA-binding</keyword>
<comment type="caution">
    <text evidence="4">The sequence shown here is derived from an EMBL/GenBank/DDBJ whole genome shotgun (WGS) entry which is preliminary data.</text>
</comment>
<dbReference type="RefSeq" id="WP_272225771.1">
    <property type="nucleotide sequence ID" value="NZ_JAQONE010000006.1"/>
</dbReference>
<sequence>MANLLVITGRISEPVEVKESRKGNHYANVVLLNCENNFENRIPIIFFNEICEKLQKVPLNTMLLITARVQTHTYNDVSQLSIHAVSFEILAPSSSSSVLLDKKTSDVPKNSDNLPNSDEKELENINNAKASANSASTSDADTSFPDFDFDETDFDF</sequence>
<dbReference type="EMBL" id="JAQONE010000006">
    <property type="protein sequence ID" value="MDC2829111.1"/>
    <property type="molecule type" value="Genomic_DNA"/>
</dbReference>
<dbReference type="PROSITE" id="PS50935">
    <property type="entry name" value="SSB"/>
    <property type="match status" value="1"/>
</dbReference>
<accession>A0AAJ1HR07</accession>
<feature type="region of interest" description="Disordered" evidence="3">
    <location>
        <begin position="94"/>
        <end position="156"/>
    </location>
</feature>
<feature type="compositionally biased region" description="Polar residues" evidence="3">
    <location>
        <begin position="107"/>
        <end position="116"/>
    </location>
</feature>
<organism evidence="4 5">
    <name type="scientific">Limosilactobacillus mucosae</name>
    <name type="common">Lactobacillus mucosae</name>
    <dbReference type="NCBI Taxonomy" id="97478"/>
    <lineage>
        <taxon>Bacteria</taxon>
        <taxon>Bacillati</taxon>
        <taxon>Bacillota</taxon>
        <taxon>Bacilli</taxon>
        <taxon>Lactobacillales</taxon>
        <taxon>Lactobacillaceae</taxon>
        <taxon>Limosilactobacillus</taxon>
    </lineage>
</organism>
<evidence type="ECO:0000313" key="4">
    <source>
        <dbReference type="EMBL" id="MDC2829111.1"/>
    </source>
</evidence>
<dbReference type="AlphaFoldDB" id="A0AAJ1HR07"/>